<dbReference type="HOGENOM" id="CLU_069356_34_0_9"/>
<keyword evidence="3" id="KW-0804">Transcription</keyword>
<evidence type="ECO:0000256" key="1">
    <source>
        <dbReference type="ARBA" id="ARBA00023015"/>
    </source>
</evidence>
<evidence type="ECO:0000313" key="6">
    <source>
        <dbReference type="EMBL" id="ERK41480.1"/>
    </source>
</evidence>
<name>U2NU03_EUBRA</name>
<evidence type="ECO:0000313" key="7">
    <source>
        <dbReference type="Proteomes" id="UP000016608"/>
    </source>
</evidence>
<dbReference type="Pfam" id="PF00440">
    <property type="entry name" value="TetR_N"/>
    <property type="match status" value="1"/>
</dbReference>
<dbReference type="AlphaFoldDB" id="U2NU03"/>
<sequence>MACRSFYLQNSIPGEEFLVRRASMKRNEKPMKERILEEALQLFSQNGYTGTSMNDIAAKLGVTKAALYKHYKSKQEILDSIVEKASEYGLPEEQQGEDFLSERQVSYDDIKTYTKEQFSYWTSEEFPSCFRRVLTLEQYRDPRMANLYQRYLAKGPVSYMEPIFEQLTKDSQKARQLVLDFYGPIFLLYSIYDGAEEKESVVDILDRHVDSFSQIFQQKATAVK</sequence>
<keyword evidence="2 4" id="KW-0238">DNA-binding</keyword>
<evidence type="ECO:0000256" key="2">
    <source>
        <dbReference type="ARBA" id="ARBA00023125"/>
    </source>
</evidence>
<dbReference type="GO" id="GO:0003700">
    <property type="term" value="F:DNA-binding transcription factor activity"/>
    <property type="evidence" value="ECO:0007669"/>
    <property type="project" value="TreeGrafter"/>
</dbReference>
<evidence type="ECO:0000259" key="5">
    <source>
        <dbReference type="PROSITE" id="PS50977"/>
    </source>
</evidence>
<dbReference type="InterPro" id="IPR050109">
    <property type="entry name" value="HTH-type_TetR-like_transc_reg"/>
</dbReference>
<dbReference type="InterPro" id="IPR001647">
    <property type="entry name" value="HTH_TetR"/>
</dbReference>
<dbReference type="PANTHER" id="PTHR30055">
    <property type="entry name" value="HTH-TYPE TRANSCRIPTIONAL REGULATOR RUTR"/>
    <property type="match status" value="1"/>
</dbReference>
<accession>U2NU03</accession>
<dbReference type="SUPFAM" id="SSF46689">
    <property type="entry name" value="Homeodomain-like"/>
    <property type="match status" value="1"/>
</dbReference>
<feature type="DNA-binding region" description="H-T-H motif" evidence="4">
    <location>
        <begin position="52"/>
        <end position="71"/>
    </location>
</feature>
<keyword evidence="1" id="KW-0805">Transcription regulation</keyword>
<comment type="caution">
    <text evidence="6">The sequence shown here is derived from an EMBL/GenBank/DDBJ whole genome shotgun (WGS) entry which is preliminary data.</text>
</comment>
<dbReference type="eggNOG" id="COG1309">
    <property type="taxonomic scope" value="Bacteria"/>
</dbReference>
<dbReference type="InterPro" id="IPR009057">
    <property type="entry name" value="Homeodomain-like_sf"/>
</dbReference>
<dbReference type="PROSITE" id="PS50977">
    <property type="entry name" value="HTH_TETR_2"/>
    <property type="match status" value="1"/>
</dbReference>
<dbReference type="PANTHER" id="PTHR30055:SF234">
    <property type="entry name" value="HTH-TYPE TRANSCRIPTIONAL REGULATOR BETI"/>
    <property type="match status" value="1"/>
</dbReference>
<reference evidence="6 7" key="1">
    <citation type="submission" date="2013-06" db="EMBL/GenBank/DDBJ databases">
        <authorList>
            <person name="Weinstock G."/>
            <person name="Sodergren E."/>
            <person name="Lobos E.A."/>
            <person name="Fulton L."/>
            <person name="Fulton R."/>
            <person name="Courtney L."/>
            <person name="Fronick C."/>
            <person name="O'Laughlin M."/>
            <person name="Godfrey J."/>
            <person name="Wilson R.M."/>
            <person name="Miner T."/>
            <person name="Farmer C."/>
            <person name="Delehaunty K."/>
            <person name="Cordes M."/>
            <person name="Minx P."/>
            <person name="Tomlinson C."/>
            <person name="Chen J."/>
            <person name="Wollam A."/>
            <person name="Pepin K.H."/>
            <person name="Bhonagiri V."/>
            <person name="Zhang X."/>
            <person name="Warren W."/>
            <person name="Mitreva M."/>
            <person name="Mardis E.R."/>
            <person name="Wilson R.K."/>
        </authorList>
    </citation>
    <scope>NUCLEOTIDE SEQUENCE [LARGE SCALE GENOMIC DNA]</scope>
    <source>
        <strain evidence="6 7">ATCC 29099</strain>
    </source>
</reference>
<dbReference type="PRINTS" id="PR00455">
    <property type="entry name" value="HTHTETR"/>
</dbReference>
<protein>
    <submittedName>
        <fullName evidence="6">Transcriptional regulator, TetR family</fullName>
    </submittedName>
</protein>
<feature type="domain" description="HTH tetR-type" evidence="5">
    <location>
        <begin position="29"/>
        <end position="89"/>
    </location>
</feature>
<dbReference type="GO" id="GO:0000976">
    <property type="term" value="F:transcription cis-regulatory region binding"/>
    <property type="evidence" value="ECO:0007669"/>
    <property type="project" value="TreeGrafter"/>
</dbReference>
<proteinExistence type="predicted"/>
<evidence type="ECO:0000256" key="3">
    <source>
        <dbReference type="ARBA" id="ARBA00023163"/>
    </source>
</evidence>
<dbReference type="Proteomes" id="UP000016608">
    <property type="component" value="Unassembled WGS sequence"/>
</dbReference>
<dbReference type="Gene3D" id="1.10.357.10">
    <property type="entry name" value="Tetracycline Repressor, domain 2"/>
    <property type="match status" value="1"/>
</dbReference>
<evidence type="ECO:0000256" key="4">
    <source>
        <dbReference type="PROSITE-ProRule" id="PRU00335"/>
    </source>
</evidence>
<organism evidence="6 7">
    <name type="scientific">Eubacterium ramulus ATCC 29099</name>
    <dbReference type="NCBI Taxonomy" id="1256908"/>
    <lineage>
        <taxon>Bacteria</taxon>
        <taxon>Bacillati</taxon>
        <taxon>Bacillota</taxon>
        <taxon>Clostridia</taxon>
        <taxon>Eubacteriales</taxon>
        <taxon>Eubacteriaceae</taxon>
        <taxon>Eubacterium</taxon>
    </lineage>
</organism>
<gene>
    <name evidence="6" type="ORF">HMPREF0373_03225</name>
</gene>
<dbReference type="EMBL" id="AWVJ01000192">
    <property type="protein sequence ID" value="ERK41480.1"/>
    <property type="molecule type" value="Genomic_DNA"/>
</dbReference>
<keyword evidence="7" id="KW-1185">Reference proteome</keyword>
<dbReference type="PATRIC" id="fig|1256908.3.peg.2956"/>